<dbReference type="Proteomes" id="UP000683360">
    <property type="component" value="Unassembled WGS sequence"/>
</dbReference>
<reference evidence="1" key="1">
    <citation type="submission" date="2021-03" db="EMBL/GenBank/DDBJ databases">
        <authorList>
            <person name="Bekaert M."/>
        </authorList>
    </citation>
    <scope>NUCLEOTIDE SEQUENCE</scope>
</reference>
<evidence type="ECO:0000313" key="1">
    <source>
        <dbReference type="EMBL" id="CAG2227167.1"/>
    </source>
</evidence>
<dbReference type="OrthoDB" id="6137886at2759"/>
<organism evidence="1 2">
    <name type="scientific">Mytilus edulis</name>
    <name type="common">Blue mussel</name>
    <dbReference type="NCBI Taxonomy" id="6550"/>
    <lineage>
        <taxon>Eukaryota</taxon>
        <taxon>Metazoa</taxon>
        <taxon>Spiralia</taxon>
        <taxon>Lophotrochozoa</taxon>
        <taxon>Mollusca</taxon>
        <taxon>Bivalvia</taxon>
        <taxon>Autobranchia</taxon>
        <taxon>Pteriomorphia</taxon>
        <taxon>Mytilida</taxon>
        <taxon>Mytiloidea</taxon>
        <taxon>Mytilidae</taxon>
        <taxon>Mytilinae</taxon>
        <taxon>Mytilus</taxon>
    </lineage>
</organism>
<name>A0A8S3T8U0_MYTED</name>
<accession>A0A8S3T8U0</accession>
<dbReference type="InterPro" id="IPR011042">
    <property type="entry name" value="6-blade_b-propeller_TolB-like"/>
</dbReference>
<dbReference type="SUPFAM" id="SSF63829">
    <property type="entry name" value="Calcium-dependent phosphotriesterase"/>
    <property type="match status" value="1"/>
</dbReference>
<protein>
    <submittedName>
        <fullName evidence="1">TRIM2_3</fullName>
    </submittedName>
</protein>
<keyword evidence="2" id="KW-1185">Reference proteome</keyword>
<comment type="caution">
    <text evidence="1">The sequence shown here is derived from an EMBL/GenBank/DDBJ whole genome shotgun (WGS) entry which is preliminary data.</text>
</comment>
<dbReference type="Gene3D" id="2.120.10.30">
    <property type="entry name" value="TolB, C-terminal domain"/>
    <property type="match status" value="1"/>
</dbReference>
<gene>
    <name evidence="1" type="ORF">MEDL_40176</name>
</gene>
<dbReference type="EMBL" id="CAJPWZ010001950">
    <property type="protein sequence ID" value="CAG2227167.1"/>
    <property type="molecule type" value="Genomic_DNA"/>
</dbReference>
<dbReference type="AlphaFoldDB" id="A0A8S3T8U0"/>
<evidence type="ECO:0000313" key="2">
    <source>
        <dbReference type="Proteomes" id="UP000683360"/>
    </source>
</evidence>
<proteinExistence type="predicted"/>
<sequence length="222" mass="24390">MHNNILVSSLDTQLKIIHGRTQEVTGSVFNIAPFITCNIHTTHDKKVLISAKSPVPGGRCKVIVMDQAGNRLTEYENDSNNKPLFTFAYMLTSTSKGYICIIDKLDVDFRGRVLVIGQGGTIKGIYTGHADVNTEDNPFTPLDILATPSDNILIADWKISVIHILNSDGNFISFFSAYDIGIQYPHSLALSTPGKLYIGCGSGVESPEHYEAKLYEVEYSGM</sequence>